<proteinExistence type="predicted"/>
<feature type="region of interest" description="Disordered" evidence="1">
    <location>
        <begin position="1"/>
        <end position="21"/>
    </location>
</feature>
<sequence>MGGSGSHPQQETATHPQETAIPAGRAVRINLEDIRYFKFEHSPYVQRLLVTSWLETDRFKTVKDVQAFIDWMGEPGREAPVPSENYSVLVGCYEGVDGDTPVGDKGKSEDDPFILRKVKIQPGGDGGAQQTSVNMRSHDGCHYLPVQSDNDKHQIELAAREQGVQ</sequence>
<evidence type="ECO:0000256" key="1">
    <source>
        <dbReference type="SAM" id="MobiDB-lite"/>
    </source>
</evidence>
<accession>A0A0G4EXQ5</accession>
<dbReference type="EMBL" id="CDMY01000342">
    <property type="protein sequence ID" value="CEM03501.1"/>
    <property type="molecule type" value="Genomic_DNA"/>
</dbReference>
<keyword evidence="3" id="KW-1185">Reference proteome</keyword>
<reference evidence="2 3" key="1">
    <citation type="submission" date="2014-11" db="EMBL/GenBank/DDBJ databases">
        <authorList>
            <person name="Zhu J."/>
            <person name="Qi W."/>
            <person name="Song R."/>
        </authorList>
    </citation>
    <scope>NUCLEOTIDE SEQUENCE [LARGE SCALE GENOMIC DNA]</scope>
</reference>
<dbReference type="PhylomeDB" id="A0A0G4EXQ5"/>
<dbReference type="InParanoid" id="A0A0G4EXQ5"/>
<protein>
    <submittedName>
        <fullName evidence="2">Uncharacterized protein</fullName>
    </submittedName>
</protein>
<dbReference type="Proteomes" id="UP000041254">
    <property type="component" value="Unassembled WGS sequence"/>
</dbReference>
<name>A0A0G4EXQ5_VITBC</name>
<evidence type="ECO:0000313" key="2">
    <source>
        <dbReference type="EMBL" id="CEM03501.1"/>
    </source>
</evidence>
<dbReference type="AlphaFoldDB" id="A0A0G4EXQ5"/>
<dbReference type="VEuPathDB" id="CryptoDB:Vbra_1574"/>
<gene>
    <name evidence="2" type="ORF">Vbra_1574</name>
</gene>
<evidence type="ECO:0000313" key="3">
    <source>
        <dbReference type="Proteomes" id="UP000041254"/>
    </source>
</evidence>
<organism evidence="2 3">
    <name type="scientific">Vitrella brassicaformis (strain CCMP3155)</name>
    <dbReference type="NCBI Taxonomy" id="1169540"/>
    <lineage>
        <taxon>Eukaryota</taxon>
        <taxon>Sar</taxon>
        <taxon>Alveolata</taxon>
        <taxon>Colpodellida</taxon>
        <taxon>Vitrellaceae</taxon>
        <taxon>Vitrella</taxon>
    </lineage>
</organism>
<feature type="compositionally biased region" description="Polar residues" evidence="1">
    <location>
        <begin position="1"/>
        <end position="17"/>
    </location>
</feature>